<evidence type="ECO:0000256" key="1">
    <source>
        <dbReference type="SAM" id="Phobius"/>
    </source>
</evidence>
<gene>
    <name evidence="2" type="ordered locus">Nther_0264</name>
</gene>
<keyword evidence="3" id="KW-1185">Reference proteome</keyword>
<dbReference type="Proteomes" id="UP000001683">
    <property type="component" value="Chromosome"/>
</dbReference>
<dbReference type="HOGENOM" id="CLU_2845240_0_0_9"/>
<feature type="transmembrane region" description="Helical" evidence="1">
    <location>
        <begin position="34"/>
        <end position="56"/>
    </location>
</feature>
<evidence type="ECO:0000313" key="3">
    <source>
        <dbReference type="Proteomes" id="UP000001683"/>
    </source>
</evidence>
<evidence type="ECO:0000313" key="2">
    <source>
        <dbReference type="EMBL" id="ACB83862.1"/>
    </source>
</evidence>
<dbReference type="EMBL" id="CP001034">
    <property type="protein sequence ID" value="ACB83862.1"/>
    <property type="molecule type" value="Genomic_DNA"/>
</dbReference>
<dbReference type="InParanoid" id="B2A4U0"/>
<protein>
    <submittedName>
        <fullName evidence="2">Uncharacterized protein</fullName>
    </submittedName>
</protein>
<sequence>MKNTKLIVLVLVVISAFLGPLLFSEIMPGGDVNTNLIWGSIIVLAAVVSMSTSLILEKLDELKNK</sequence>
<accession>B2A4U0</accession>
<dbReference type="RefSeq" id="WP_012446750.1">
    <property type="nucleotide sequence ID" value="NC_010718.1"/>
</dbReference>
<keyword evidence="1" id="KW-0812">Transmembrane</keyword>
<dbReference type="KEGG" id="nth:Nther_0264"/>
<proteinExistence type="predicted"/>
<keyword evidence="1" id="KW-1133">Transmembrane helix</keyword>
<name>B2A4U0_NATTJ</name>
<organism evidence="2 3">
    <name type="scientific">Natranaerobius thermophilus (strain ATCC BAA-1301 / DSM 18059 / JW/NM-WN-LF)</name>
    <dbReference type="NCBI Taxonomy" id="457570"/>
    <lineage>
        <taxon>Bacteria</taxon>
        <taxon>Bacillati</taxon>
        <taxon>Bacillota</taxon>
        <taxon>Clostridia</taxon>
        <taxon>Natranaerobiales</taxon>
        <taxon>Natranaerobiaceae</taxon>
        <taxon>Natranaerobius</taxon>
    </lineage>
</organism>
<reference evidence="2 3" key="1">
    <citation type="submission" date="2008-04" db="EMBL/GenBank/DDBJ databases">
        <title>Complete sequence of chromosome of Natranaerobius thermophilus JW/NM-WN-LF.</title>
        <authorList>
            <consortium name="US DOE Joint Genome Institute"/>
            <person name="Copeland A."/>
            <person name="Lucas S."/>
            <person name="Lapidus A."/>
            <person name="Glavina del Rio T."/>
            <person name="Dalin E."/>
            <person name="Tice H."/>
            <person name="Bruce D."/>
            <person name="Goodwin L."/>
            <person name="Pitluck S."/>
            <person name="Chertkov O."/>
            <person name="Brettin T."/>
            <person name="Detter J.C."/>
            <person name="Han C."/>
            <person name="Kuske C.R."/>
            <person name="Schmutz J."/>
            <person name="Larimer F."/>
            <person name="Land M."/>
            <person name="Hauser L."/>
            <person name="Kyrpides N."/>
            <person name="Lykidis A."/>
            <person name="Mesbah N.M."/>
            <person name="Wiegel J."/>
        </authorList>
    </citation>
    <scope>NUCLEOTIDE SEQUENCE [LARGE SCALE GENOMIC DNA]</scope>
    <source>
        <strain evidence="3">ATCC BAA-1301 / DSM 18059 / JW/NM-WN-LF</strain>
    </source>
</reference>
<keyword evidence="1" id="KW-0472">Membrane</keyword>
<reference evidence="2 3" key="2">
    <citation type="journal article" date="2011" name="J. Bacteriol.">
        <title>Complete genome sequence of the anaerobic, halophilic alkalithermophile Natranaerobius thermophilus JW/NM-WN-LF.</title>
        <authorList>
            <person name="Zhao B."/>
            <person name="Mesbah N.M."/>
            <person name="Dalin E."/>
            <person name="Goodwin L."/>
            <person name="Nolan M."/>
            <person name="Pitluck S."/>
            <person name="Chertkov O."/>
            <person name="Brettin T.S."/>
            <person name="Han J."/>
            <person name="Larimer F.W."/>
            <person name="Land M.L."/>
            <person name="Hauser L."/>
            <person name="Kyrpides N."/>
            <person name="Wiegel J."/>
        </authorList>
    </citation>
    <scope>NUCLEOTIDE SEQUENCE [LARGE SCALE GENOMIC DNA]</scope>
    <source>
        <strain evidence="3">ATCC BAA-1301 / DSM 18059 / JW/NM-WN-LF</strain>
    </source>
</reference>
<dbReference type="STRING" id="457570.Nther_0264"/>
<dbReference type="AlphaFoldDB" id="B2A4U0"/>